<name>A0ABD2YUD5_9GENT</name>
<evidence type="ECO:0000313" key="2">
    <source>
        <dbReference type="EMBL" id="KAL3509842.1"/>
    </source>
</evidence>
<keyword evidence="3" id="KW-1185">Reference proteome</keyword>
<sequence length="146" mass="16000">MIWAHMVLQQLQEWWIMANTGADSCGHVLGGLEGLCGASLSFARPKKKRVAEVVRWSKPPNQLLKLNMDRSLIGNLGSQVGGCLDKMRLVLIASSKFFGHGSSLAAEIKSLLCGLELCSQNWLIPQVVELDSKLVVGILLKRVSYP</sequence>
<proteinExistence type="predicted"/>
<evidence type="ECO:0000259" key="1">
    <source>
        <dbReference type="Pfam" id="PF13456"/>
    </source>
</evidence>
<reference evidence="2 3" key="1">
    <citation type="submission" date="2024-11" db="EMBL/GenBank/DDBJ databases">
        <title>A near-complete genome assembly of Cinchona calisaya.</title>
        <authorList>
            <person name="Lian D.C."/>
            <person name="Zhao X.W."/>
            <person name="Wei L."/>
        </authorList>
    </citation>
    <scope>NUCLEOTIDE SEQUENCE [LARGE SCALE GENOMIC DNA]</scope>
    <source>
        <tissue evidence="2">Nenye</tissue>
    </source>
</reference>
<dbReference type="InterPro" id="IPR002156">
    <property type="entry name" value="RNaseH_domain"/>
</dbReference>
<dbReference type="Pfam" id="PF13456">
    <property type="entry name" value="RVT_3"/>
    <property type="match status" value="1"/>
</dbReference>
<dbReference type="AlphaFoldDB" id="A0ABD2YUD5"/>
<dbReference type="PANTHER" id="PTHR47723:SF19">
    <property type="entry name" value="POLYNUCLEOTIDYL TRANSFERASE, RIBONUCLEASE H-LIKE SUPERFAMILY PROTEIN"/>
    <property type="match status" value="1"/>
</dbReference>
<dbReference type="EMBL" id="JBJUIK010000012">
    <property type="protein sequence ID" value="KAL3509842.1"/>
    <property type="molecule type" value="Genomic_DNA"/>
</dbReference>
<organism evidence="2 3">
    <name type="scientific">Cinchona calisaya</name>
    <dbReference type="NCBI Taxonomy" id="153742"/>
    <lineage>
        <taxon>Eukaryota</taxon>
        <taxon>Viridiplantae</taxon>
        <taxon>Streptophyta</taxon>
        <taxon>Embryophyta</taxon>
        <taxon>Tracheophyta</taxon>
        <taxon>Spermatophyta</taxon>
        <taxon>Magnoliopsida</taxon>
        <taxon>eudicotyledons</taxon>
        <taxon>Gunneridae</taxon>
        <taxon>Pentapetalae</taxon>
        <taxon>asterids</taxon>
        <taxon>lamiids</taxon>
        <taxon>Gentianales</taxon>
        <taxon>Rubiaceae</taxon>
        <taxon>Cinchonoideae</taxon>
        <taxon>Cinchoneae</taxon>
        <taxon>Cinchona</taxon>
    </lineage>
</organism>
<feature type="domain" description="RNase H type-1" evidence="1">
    <location>
        <begin position="88"/>
        <end position="139"/>
    </location>
</feature>
<comment type="caution">
    <text evidence="2">The sequence shown here is derived from an EMBL/GenBank/DDBJ whole genome shotgun (WGS) entry which is preliminary data.</text>
</comment>
<dbReference type="PANTHER" id="PTHR47723">
    <property type="entry name" value="OS05G0353850 PROTEIN"/>
    <property type="match status" value="1"/>
</dbReference>
<protein>
    <recommendedName>
        <fullName evidence="1">RNase H type-1 domain-containing protein</fullName>
    </recommendedName>
</protein>
<gene>
    <name evidence="2" type="ORF">ACH5RR_029243</name>
</gene>
<dbReference type="Proteomes" id="UP001630127">
    <property type="component" value="Unassembled WGS sequence"/>
</dbReference>
<accession>A0ABD2YUD5</accession>
<dbReference type="InterPro" id="IPR053151">
    <property type="entry name" value="RNase_H-like"/>
</dbReference>
<evidence type="ECO:0000313" key="3">
    <source>
        <dbReference type="Proteomes" id="UP001630127"/>
    </source>
</evidence>